<evidence type="ECO:0000313" key="7">
    <source>
        <dbReference type="EMBL" id="MUG70085.1"/>
    </source>
</evidence>
<organism evidence="7 8">
    <name type="scientific">Paenibacillus validus</name>
    <dbReference type="NCBI Taxonomy" id="44253"/>
    <lineage>
        <taxon>Bacteria</taxon>
        <taxon>Bacillati</taxon>
        <taxon>Bacillota</taxon>
        <taxon>Bacilli</taxon>
        <taxon>Bacillales</taxon>
        <taxon>Paenibacillaceae</taxon>
        <taxon>Paenibacillus</taxon>
    </lineage>
</organism>
<evidence type="ECO:0000259" key="6">
    <source>
        <dbReference type="Pfam" id="PF08240"/>
    </source>
</evidence>
<name>A0A7X2Z9B2_9BACL</name>
<keyword evidence="3" id="KW-0479">Metal-binding</keyword>
<dbReference type="SUPFAM" id="SSF50129">
    <property type="entry name" value="GroES-like"/>
    <property type="match status" value="1"/>
</dbReference>
<dbReference type="AlphaFoldDB" id="A0A7X2Z9B2"/>
<protein>
    <submittedName>
        <fullName evidence="7">Alcohol dehydrogenase catalytic domain-containing protein</fullName>
    </submittedName>
</protein>
<evidence type="ECO:0000256" key="3">
    <source>
        <dbReference type="ARBA" id="ARBA00022723"/>
    </source>
</evidence>
<evidence type="ECO:0000256" key="5">
    <source>
        <dbReference type="ARBA" id="ARBA00023002"/>
    </source>
</evidence>
<keyword evidence="4" id="KW-0862">Zinc</keyword>
<evidence type="ECO:0000256" key="1">
    <source>
        <dbReference type="ARBA" id="ARBA00001947"/>
    </source>
</evidence>
<dbReference type="Proteomes" id="UP000450917">
    <property type="component" value="Unassembled WGS sequence"/>
</dbReference>
<dbReference type="GO" id="GO:0000721">
    <property type="term" value="F:(R,R)-butanediol dehydrogenase activity"/>
    <property type="evidence" value="ECO:0007669"/>
    <property type="project" value="TreeGrafter"/>
</dbReference>
<comment type="caution">
    <text evidence="7">The sequence shown here is derived from an EMBL/GenBank/DDBJ whole genome shotgun (WGS) entry which is preliminary data.</text>
</comment>
<dbReference type="Gene3D" id="3.90.180.10">
    <property type="entry name" value="Medium-chain alcohol dehydrogenases, catalytic domain"/>
    <property type="match status" value="1"/>
</dbReference>
<dbReference type="PROSITE" id="PS00059">
    <property type="entry name" value="ADH_ZINC"/>
    <property type="match status" value="1"/>
</dbReference>
<dbReference type="Pfam" id="PF08240">
    <property type="entry name" value="ADH_N"/>
    <property type="match status" value="1"/>
</dbReference>
<dbReference type="InterPro" id="IPR011032">
    <property type="entry name" value="GroES-like_sf"/>
</dbReference>
<feature type="domain" description="Alcohol dehydrogenase-like N-terminal" evidence="6">
    <location>
        <begin position="1"/>
        <end position="99"/>
    </location>
</feature>
<dbReference type="EMBL" id="WNZX01000003">
    <property type="protein sequence ID" value="MUG70085.1"/>
    <property type="molecule type" value="Genomic_DNA"/>
</dbReference>
<dbReference type="PANTHER" id="PTHR43161">
    <property type="entry name" value="SORBITOL DEHYDROGENASE"/>
    <property type="match status" value="1"/>
</dbReference>
<keyword evidence="5" id="KW-0560">Oxidoreductase</keyword>
<dbReference type="InterPro" id="IPR002328">
    <property type="entry name" value="ADH_Zn_CS"/>
</dbReference>
<dbReference type="InterPro" id="IPR013154">
    <property type="entry name" value="ADH-like_N"/>
</dbReference>
<dbReference type="PANTHER" id="PTHR43161:SF26">
    <property type="entry name" value="GALACTITOL 1-PHOSPHATE 5-DEHYDROGENASE"/>
    <property type="match status" value="1"/>
</dbReference>
<gene>
    <name evidence="7" type="ORF">GNP93_05265</name>
</gene>
<comment type="cofactor">
    <cofactor evidence="1">
        <name>Zn(2+)</name>
        <dbReference type="ChEBI" id="CHEBI:29105"/>
    </cofactor>
</comment>
<evidence type="ECO:0000256" key="4">
    <source>
        <dbReference type="ARBA" id="ARBA00022833"/>
    </source>
</evidence>
<proteinExistence type="inferred from homology"/>
<comment type="similarity">
    <text evidence="2">Belongs to the zinc-containing alcohol dehydrogenase family.</text>
</comment>
<dbReference type="RefSeq" id="WP_330164489.1">
    <property type="nucleotide sequence ID" value="NZ_WNZX01000003.1"/>
</dbReference>
<sequence length="133" mass="14558">MCGTDLHIYHDTYKSYPPVSIGHEFSGIVVEAGEKVKHIRKGDRVTVLPSTAITCVICAYCTTGNYILCNDRRSLGSGIDGGFTKYVMAREDMIYKIPDHVTLEEAALTEPLACAVQAMEELTAIHAGDTVLY</sequence>
<reference evidence="7 8" key="1">
    <citation type="submission" date="2019-11" db="EMBL/GenBank/DDBJ databases">
        <title>Draft genome sequences of five Paenibacillus species of dairy origin.</title>
        <authorList>
            <person name="Olajide A.M."/>
            <person name="Chen S."/>
            <person name="Lapointe G."/>
        </authorList>
    </citation>
    <scope>NUCLEOTIDE SEQUENCE [LARGE SCALE GENOMIC DNA]</scope>
    <source>
        <strain evidence="7 8">2CS3</strain>
    </source>
</reference>
<dbReference type="GO" id="GO:0008270">
    <property type="term" value="F:zinc ion binding"/>
    <property type="evidence" value="ECO:0007669"/>
    <property type="project" value="InterPro"/>
</dbReference>
<dbReference type="Gene3D" id="3.40.50.720">
    <property type="entry name" value="NAD(P)-binding Rossmann-like Domain"/>
    <property type="match status" value="1"/>
</dbReference>
<keyword evidence="8" id="KW-1185">Reference proteome</keyword>
<evidence type="ECO:0000313" key="8">
    <source>
        <dbReference type="Proteomes" id="UP000450917"/>
    </source>
</evidence>
<evidence type="ECO:0000256" key="2">
    <source>
        <dbReference type="ARBA" id="ARBA00008072"/>
    </source>
</evidence>
<accession>A0A7X2Z9B2</accession>